<evidence type="ECO:0000313" key="1">
    <source>
        <dbReference type="EMBL" id="TFK28659.1"/>
    </source>
</evidence>
<keyword evidence="2" id="KW-1185">Reference proteome</keyword>
<sequence>MANPAHDVLTLRSTTLASPTFRDVCQRMLFMEMKFPYISFQRRKLPGAKLLPILKGSPQIVSYIQSVSIDDGFNPKDRAWQRTVTLRKCFICFCCKVRSRAYPSPISGGQSSIQHRLETSFPFYAALNLSRRRAYWDLQSSLSGYLVNP</sequence>
<dbReference type="EMBL" id="ML210154">
    <property type="protein sequence ID" value="TFK28659.1"/>
    <property type="molecule type" value="Genomic_DNA"/>
</dbReference>
<proteinExistence type="predicted"/>
<gene>
    <name evidence="1" type="ORF">FA15DRAFT_665110</name>
</gene>
<evidence type="ECO:0000313" key="2">
    <source>
        <dbReference type="Proteomes" id="UP000307440"/>
    </source>
</evidence>
<reference evidence="1 2" key="1">
    <citation type="journal article" date="2019" name="Nat. Ecol. Evol.">
        <title>Megaphylogeny resolves global patterns of mushroom evolution.</title>
        <authorList>
            <person name="Varga T."/>
            <person name="Krizsan K."/>
            <person name="Foldi C."/>
            <person name="Dima B."/>
            <person name="Sanchez-Garcia M."/>
            <person name="Sanchez-Ramirez S."/>
            <person name="Szollosi G.J."/>
            <person name="Szarkandi J.G."/>
            <person name="Papp V."/>
            <person name="Albert L."/>
            <person name="Andreopoulos W."/>
            <person name="Angelini C."/>
            <person name="Antonin V."/>
            <person name="Barry K.W."/>
            <person name="Bougher N.L."/>
            <person name="Buchanan P."/>
            <person name="Buyck B."/>
            <person name="Bense V."/>
            <person name="Catcheside P."/>
            <person name="Chovatia M."/>
            <person name="Cooper J."/>
            <person name="Damon W."/>
            <person name="Desjardin D."/>
            <person name="Finy P."/>
            <person name="Geml J."/>
            <person name="Haridas S."/>
            <person name="Hughes K."/>
            <person name="Justo A."/>
            <person name="Karasinski D."/>
            <person name="Kautmanova I."/>
            <person name="Kiss B."/>
            <person name="Kocsube S."/>
            <person name="Kotiranta H."/>
            <person name="LaButti K.M."/>
            <person name="Lechner B.E."/>
            <person name="Liimatainen K."/>
            <person name="Lipzen A."/>
            <person name="Lukacs Z."/>
            <person name="Mihaltcheva S."/>
            <person name="Morgado L.N."/>
            <person name="Niskanen T."/>
            <person name="Noordeloos M.E."/>
            <person name="Ohm R.A."/>
            <person name="Ortiz-Santana B."/>
            <person name="Ovrebo C."/>
            <person name="Racz N."/>
            <person name="Riley R."/>
            <person name="Savchenko A."/>
            <person name="Shiryaev A."/>
            <person name="Soop K."/>
            <person name="Spirin V."/>
            <person name="Szebenyi C."/>
            <person name="Tomsovsky M."/>
            <person name="Tulloss R.E."/>
            <person name="Uehling J."/>
            <person name="Grigoriev I.V."/>
            <person name="Vagvolgyi C."/>
            <person name="Papp T."/>
            <person name="Martin F.M."/>
            <person name="Miettinen O."/>
            <person name="Hibbett D.S."/>
            <person name="Nagy L.G."/>
        </authorList>
    </citation>
    <scope>NUCLEOTIDE SEQUENCE [LARGE SCALE GENOMIC DNA]</scope>
    <source>
        <strain evidence="1 2">CBS 121175</strain>
    </source>
</reference>
<accession>A0A5C3L6K7</accession>
<organism evidence="1 2">
    <name type="scientific">Coprinopsis marcescibilis</name>
    <name type="common">Agaric fungus</name>
    <name type="synonym">Psathyrella marcescibilis</name>
    <dbReference type="NCBI Taxonomy" id="230819"/>
    <lineage>
        <taxon>Eukaryota</taxon>
        <taxon>Fungi</taxon>
        <taxon>Dikarya</taxon>
        <taxon>Basidiomycota</taxon>
        <taxon>Agaricomycotina</taxon>
        <taxon>Agaricomycetes</taxon>
        <taxon>Agaricomycetidae</taxon>
        <taxon>Agaricales</taxon>
        <taxon>Agaricineae</taxon>
        <taxon>Psathyrellaceae</taxon>
        <taxon>Coprinopsis</taxon>
    </lineage>
</organism>
<dbReference type="OrthoDB" id="2745898at2759"/>
<dbReference type="Proteomes" id="UP000307440">
    <property type="component" value="Unassembled WGS sequence"/>
</dbReference>
<protein>
    <submittedName>
        <fullName evidence="1">Uncharacterized protein</fullName>
    </submittedName>
</protein>
<name>A0A5C3L6K7_COPMA</name>
<dbReference type="AlphaFoldDB" id="A0A5C3L6K7"/>